<comment type="caution">
    <text evidence="2">The sequence shown here is derived from an EMBL/GenBank/DDBJ whole genome shotgun (WGS) entry which is preliminary data.</text>
</comment>
<evidence type="ECO:0000313" key="2">
    <source>
        <dbReference type="EMBL" id="GMR54676.1"/>
    </source>
</evidence>
<accession>A0AAN5I935</accession>
<dbReference type="AlphaFoldDB" id="A0AAN5I935"/>
<dbReference type="Gene3D" id="3.30.710.10">
    <property type="entry name" value="Potassium Channel Kv1.1, Chain A"/>
    <property type="match status" value="1"/>
</dbReference>
<dbReference type="PROSITE" id="PS50097">
    <property type="entry name" value="BTB"/>
    <property type="match status" value="1"/>
</dbReference>
<dbReference type="SUPFAM" id="SSF54695">
    <property type="entry name" value="POZ domain"/>
    <property type="match status" value="1"/>
</dbReference>
<dbReference type="Pfam" id="PF00651">
    <property type="entry name" value="BTB"/>
    <property type="match status" value="1"/>
</dbReference>
<evidence type="ECO:0000259" key="1">
    <source>
        <dbReference type="PROSITE" id="PS50097"/>
    </source>
</evidence>
<dbReference type="InterPro" id="IPR011333">
    <property type="entry name" value="SKP1/BTB/POZ_sf"/>
</dbReference>
<gene>
    <name evidence="2" type="ORF">PMAYCL1PPCAC_24871</name>
</gene>
<feature type="non-terminal residue" evidence="2">
    <location>
        <position position="101"/>
    </location>
</feature>
<reference evidence="3" key="1">
    <citation type="submission" date="2022-10" db="EMBL/GenBank/DDBJ databases">
        <title>Genome assembly of Pristionchus species.</title>
        <authorList>
            <person name="Yoshida K."/>
            <person name="Sommer R.J."/>
        </authorList>
    </citation>
    <scope>NUCLEOTIDE SEQUENCE [LARGE SCALE GENOMIC DNA]</scope>
    <source>
        <strain evidence="3">RS5460</strain>
    </source>
</reference>
<dbReference type="PANTHER" id="PTHR22744:SF14">
    <property type="entry name" value="BTB DOMAIN-CONTAINING PROTEIN-RELATED"/>
    <property type="match status" value="1"/>
</dbReference>
<feature type="non-terminal residue" evidence="2">
    <location>
        <position position="1"/>
    </location>
</feature>
<evidence type="ECO:0000313" key="3">
    <source>
        <dbReference type="Proteomes" id="UP001328107"/>
    </source>
</evidence>
<organism evidence="2 3">
    <name type="scientific">Pristionchus mayeri</name>
    <dbReference type="NCBI Taxonomy" id="1317129"/>
    <lineage>
        <taxon>Eukaryota</taxon>
        <taxon>Metazoa</taxon>
        <taxon>Ecdysozoa</taxon>
        <taxon>Nematoda</taxon>
        <taxon>Chromadorea</taxon>
        <taxon>Rhabditida</taxon>
        <taxon>Rhabditina</taxon>
        <taxon>Diplogasteromorpha</taxon>
        <taxon>Diplogasteroidea</taxon>
        <taxon>Neodiplogasteridae</taxon>
        <taxon>Pristionchus</taxon>
    </lineage>
</organism>
<dbReference type="SMART" id="SM00225">
    <property type="entry name" value="BTB"/>
    <property type="match status" value="1"/>
</dbReference>
<name>A0AAN5I935_9BILA</name>
<proteinExistence type="predicted"/>
<dbReference type="PANTHER" id="PTHR22744">
    <property type="entry name" value="HELIX LOOP HELIX PROTEIN 21-RELATED"/>
    <property type="match status" value="1"/>
</dbReference>
<keyword evidence="3" id="KW-1185">Reference proteome</keyword>
<dbReference type="InterPro" id="IPR000210">
    <property type="entry name" value="BTB/POZ_dom"/>
</dbReference>
<dbReference type="EMBL" id="BTRK01000005">
    <property type="protein sequence ID" value="GMR54676.1"/>
    <property type="molecule type" value="Genomic_DNA"/>
</dbReference>
<dbReference type="Proteomes" id="UP001328107">
    <property type="component" value="Unassembled WGS sequence"/>
</dbReference>
<feature type="domain" description="BTB" evidence="1">
    <location>
        <begin position="1"/>
        <end position="51"/>
    </location>
</feature>
<protein>
    <recommendedName>
        <fullName evidence="1">BTB domain-containing protein</fullName>
    </recommendedName>
</protein>
<sequence length="101" mass="11701">YLSIHSPVFNAMFYGDFVERNATEIELKDVDRKEFVGLLKVIYPSSAKITDANAGYLLKLSHQFQITMILDRVEEFFINDSYLSVADKLRISDQYNLTDLQ</sequence>
<dbReference type="CDD" id="cd18186">
    <property type="entry name" value="BTB_POZ_ZBTB_KLHL-like"/>
    <property type="match status" value="1"/>
</dbReference>